<dbReference type="PANTHER" id="PTHR20870:SF0">
    <property type="entry name" value="BARDET-BIEDL SYNDROME 1 PROTEIN"/>
    <property type="match status" value="1"/>
</dbReference>
<evidence type="ECO:0000259" key="1">
    <source>
        <dbReference type="Pfam" id="PF14779"/>
    </source>
</evidence>
<sequence>MARTKDIWLSAFTDPLACATAFTPNICMADLNGDGDYALLIADEKKNFRIWRGTSVKAQLQLVGVPSAAFQVYVENETPPQPWVGVLCDNAVFFYKSIGGVMKPRARFELPDLEVKEGSDAGKKIKQIPTCMTTLHVLTQTETEPSHIVIGTESKELFILSPGVAKVLSVFTLPQVPTMIACEGEFSVEYRIAISFRNGSIGVIRDQKLVPSVITTGTGIVGVGILNKRIYVARTDKLYECYNLKGKCFFSLQLPAHCIAFEVMQMSQTRQFKGIILALDNGDVI</sequence>
<dbReference type="InterPro" id="IPR028784">
    <property type="entry name" value="BBS1"/>
</dbReference>
<dbReference type="GO" id="GO:0005119">
    <property type="term" value="F:smoothened binding"/>
    <property type="evidence" value="ECO:0007669"/>
    <property type="project" value="TreeGrafter"/>
</dbReference>
<evidence type="ECO:0000313" key="2">
    <source>
        <dbReference type="EMBL" id="KAA6358706.1"/>
    </source>
</evidence>
<dbReference type="GO" id="GO:0034464">
    <property type="term" value="C:BBSome"/>
    <property type="evidence" value="ECO:0007669"/>
    <property type="project" value="InterPro"/>
</dbReference>
<dbReference type="GO" id="GO:0005113">
    <property type="term" value="F:patched binding"/>
    <property type="evidence" value="ECO:0007669"/>
    <property type="project" value="TreeGrafter"/>
</dbReference>
<dbReference type="PANTHER" id="PTHR20870">
    <property type="entry name" value="BARDET-BIEDL SYNDROME 1 PROTEIN"/>
    <property type="match status" value="1"/>
</dbReference>
<dbReference type="AlphaFoldDB" id="A0A5J4TJS0"/>
<dbReference type="GO" id="GO:0005930">
    <property type="term" value="C:axoneme"/>
    <property type="evidence" value="ECO:0007669"/>
    <property type="project" value="TreeGrafter"/>
</dbReference>
<feature type="domain" description="Bardet-Biedl syndrome 1 N-terminal" evidence="1">
    <location>
        <begin position="8"/>
        <end position="117"/>
    </location>
</feature>
<gene>
    <name evidence="2" type="ORF">EZS28_045767</name>
</gene>
<dbReference type="OrthoDB" id="10259809at2759"/>
<reference evidence="2 3" key="1">
    <citation type="submission" date="2019-03" db="EMBL/GenBank/DDBJ databases">
        <title>Single cell metagenomics reveals metabolic interactions within the superorganism composed of flagellate Streblomastix strix and complex community of Bacteroidetes bacteria on its surface.</title>
        <authorList>
            <person name="Treitli S.C."/>
            <person name="Kolisko M."/>
            <person name="Husnik F."/>
            <person name="Keeling P."/>
            <person name="Hampl V."/>
        </authorList>
    </citation>
    <scope>NUCLEOTIDE SEQUENCE [LARGE SCALE GENOMIC DNA]</scope>
    <source>
        <strain evidence="2">ST1C</strain>
    </source>
</reference>
<dbReference type="InterPro" id="IPR032728">
    <property type="entry name" value="BBS1_N"/>
</dbReference>
<feature type="domain" description="Bardet-Biedl syndrome 1 N-terminal" evidence="1">
    <location>
        <begin position="128"/>
        <end position="205"/>
    </location>
</feature>
<protein>
    <recommendedName>
        <fullName evidence="1">Bardet-Biedl syndrome 1 N-terminal domain-containing protein</fullName>
    </recommendedName>
</protein>
<dbReference type="EMBL" id="SNRW01029480">
    <property type="protein sequence ID" value="KAA6358706.1"/>
    <property type="molecule type" value="Genomic_DNA"/>
</dbReference>
<dbReference type="Pfam" id="PF14779">
    <property type="entry name" value="BBS1"/>
    <property type="match status" value="2"/>
</dbReference>
<proteinExistence type="predicted"/>
<dbReference type="GO" id="GO:0061512">
    <property type="term" value="P:protein localization to cilium"/>
    <property type="evidence" value="ECO:0007669"/>
    <property type="project" value="TreeGrafter"/>
</dbReference>
<dbReference type="Proteomes" id="UP000324800">
    <property type="component" value="Unassembled WGS sequence"/>
</dbReference>
<feature type="non-terminal residue" evidence="2">
    <location>
        <position position="285"/>
    </location>
</feature>
<comment type="caution">
    <text evidence="2">The sequence shown here is derived from an EMBL/GenBank/DDBJ whole genome shotgun (WGS) entry which is preliminary data.</text>
</comment>
<dbReference type="GO" id="GO:1905515">
    <property type="term" value="P:non-motile cilium assembly"/>
    <property type="evidence" value="ECO:0007669"/>
    <property type="project" value="InterPro"/>
</dbReference>
<organism evidence="2 3">
    <name type="scientific">Streblomastix strix</name>
    <dbReference type="NCBI Taxonomy" id="222440"/>
    <lineage>
        <taxon>Eukaryota</taxon>
        <taxon>Metamonada</taxon>
        <taxon>Preaxostyla</taxon>
        <taxon>Oxymonadida</taxon>
        <taxon>Streblomastigidae</taxon>
        <taxon>Streblomastix</taxon>
    </lineage>
</organism>
<accession>A0A5J4TJS0</accession>
<evidence type="ECO:0000313" key="3">
    <source>
        <dbReference type="Proteomes" id="UP000324800"/>
    </source>
</evidence>
<dbReference type="GO" id="GO:0005815">
    <property type="term" value="C:microtubule organizing center"/>
    <property type="evidence" value="ECO:0007669"/>
    <property type="project" value="TreeGrafter"/>
</dbReference>
<name>A0A5J4TJS0_9EUKA</name>